<accession>A0ABW1UMD5</accession>
<dbReference type="EMBL" id="JBHSSM010000008">
    <property type="protein sequence ID" value="MFC6314513.1"/>
    <property type="molecule type" value="Genomic_DNA"/>
</dbReference>
<organism evidence="2 3">
    <name type="scientific">Lapidilactobacillus achengensis</name>
    <dbReference type="NCBI Taxonomy" id="2486000"/>
    <lineage>
        <taxon>Bacteria</taxon>
        <taxon>Bacillati</taxon>
        <taxon>Bacillota</taxon>
        <taxon>Bacilli</taxon>
        <taxon>Lactobacillales</taxon>
        <taxon>Lactobacillaceae</taxon>
        <taxon>Lapidilactobacillus</taxon>
    </lineage>
</organism>
<comment type="caution">
    <text evidence="2">The sequence shown here is derived from an EMBL/GenBank/DDBJ whole genome shotgun (WGS) entry which is preliminary data.</text>
</comment>
<feature type="compositionally biased region" description="Basic residues" evidence="1">
    <location>
        <begin position="208"/>
        <end position="220"/>
    </location>
</feature>
<protein>
    <submittedName>
        <fullName evidence="2">Uncharacterized protein</fullName>
    </submittedName>
</protein>
<sequence>MKMSVAQFQAALKEQEPELRIVTTPQTTTRDEAFFQAVAANLLAQVASLLDEGRLGYASYTIGGEPAAEFSVELSPVNLPMADHKKVNQFFTDEAASVALNLYLVTRAEHLNVSHFHIDLLGSSEADPAGYQAAAATIMAANWAKTVANFQNPPAPKPVPVVKTTKATAKKTTTRKRATTKKTTTKKTTTKKATTKKTTAEKTTAKKTTTKKAAAKKTTK</sequence>
<keyword evidence="3" id="KW-1185">Reference proteome</keyword>
<evidence type="ECO:0000313" key="3">
    <source>
        <dbReference type="Proteomes" id="UP001596310"/>
    </source>
</evidence>
<feature type="region of interest" description="Disordered" evidence="1">
    <location>
        <begin position="151"/>
        <end position="220"/>
    </location>
</feature>
<dbReference type="RefSeq" id="WP_125600483.1">
    <property type="nucleotide sequence ID" value="NZ_JBHSSM010000008.1"/>
</dbReference>
<feature type="compositionally biased region" description="Basic residues" evidence="1">
    <location>
        <begin position="168"/>
        <end position="195"/>
    </location>
</feature>
<proteinExistence type="predicted"/>
<evidence type="ECO:0000256" key="1">
    <source>
        <dbReference type="SAM" id="MobiDB-lite"/>
    </source>
</evidence>
<gene>
    <name evidence="2" type="ORF">ACFQHW_02900</name>
</gene>
<evidence type="ECO:0000313" key="2">
    <source>
        <dbReference type="EMBL" id="MFC6314513.1"/>
    </source>
</evidence>
<reference evidence="3" key="1">
    <citation type="journal article" date="2019" name="Int. J. Syst. Evol. Microbiol.">
        <title>The Global Catalogue of Microorganisms (GCM) 10K type strain sequencing project: providing services to taxonomists for standard genome sequencing and annotation.</title>
        <authorList>
            <consortium name="The Broad Institute Genomics Platform"/>
            <consortium name="The Broad Institute Genome Sequencing Center for Infectious Disease"/>
            <person name="Wu L."/>
            <person name="Ma J."/>
        </authorList>
    </citation>
    <scope>NUCLEOTIDE SEQUENCE [LARGE SCALE GENOMIC DNA]</scope>
    <source>
        <strain evidence="3">CCM 8897</strain>
    </source>
</reference>
<name>A0ABW1UMD5_9LACO</name>
<dbReference type="Proteomes" id="UP001596310">
    <property type="component" value="Unassembled WGS sequence"/>
</dbReference>